<dbReference type="Proteomes" id="UP001059041">
    <property type="component" value="Linkage Group LG10"/>
</dbReference>
<dbReference type="GO" id="GO:0003676">
    <property type="term" value="F:nucleic acid binding"/>
    <property type="evidence" value="ECO:0007669"/>
    <property type="project" value="InterPro"/>
</dbReference>
<evidence type="ECO:0000256" key="2">
    <source>
        <dbReference type="ARBA" id="ARBA00022722"/>
    </source>
</evidence>
<reference evidence="5" key="1">
    <citation type="submission" date="2021-02" db="EMBL/GenBank/DDBJ databases">
        <title>Comparative genomics reveals that relaxation of natural selection precedes convergent phenotypic evolution of cavefish.</title>
        <authorList>
            <person name="Peng Z."/>
        </authorList>
    </citation>
    <scope>NUCLEOTIDE SEQUENCE</scope>
    <source>
        <tissue evidence="5">Muscle</tissue>
    </source>
</reference>
<keyword evidence="3" id="KW-0378">Hydrolase</keyword>
<dbReference type="InterPro" id="IPR040029">
    <property type="entry name" value="C14orf28-like"/>
</dbReference>
<dbReference type="SMART" id="SM00950">
    <property type="entry name" value="Piwi"/>
    <property type="match status" value="1"/>
</dbReference>
<evidence type="ECO:0000313" key="5">
    <source>
        <dbReference type="EMBL" id="KAI7804187.1"/>
    </source>
</evidence>
<dbReference type="SUPFAM" id="SSF53098">
    <property type="entry name" value="Ribonuclease H-like"/>
    <property type="match status" value="1"/>
</dbReference>
<comment type="cofactor">
    <cofactor evidence="1">
        <name>Mg(2+)</name>
        <dbReference type="ChEBI" id="CHEBI:18420"/>
    </cofactor>
</comment>
<dbReference type="EMBL" id="JAFHDT010000010">
    <property type="protein sequence ID" value="KAI7804187.1"/>
    <property type="molecule type" value="Genomic_DNA"/>
</dbReference>
<dbReference type="PROSITE" id="PS50822">
    <property type="entry name" value="PIWI"/>
    <property type="match status" value="1"/>
</dbReference>
<evidence type="ECO:0000256" key="3">
    <source>
        <dbReference type="ARBA" id="ARBA00022759"/>
    </source>
</evidence>
<keyword evidence="3" id="KW-0255">Endonuclease</keyword>
<comment type="caution">
    <text evidence="5">The sequence shown here is derived from an EMBL/GenBank/DDBJ whole genome shotgun (WGS) entry which is preliminary data.</text>
</comment>
<evidence type="ECO:0000256" key="1">
    <source>
        <dbReference type="ARBA" id="ARBA00001946"/>
    </source>
</evidence>
<dbReference type="InterPro" id="IPR012337">
    <property type="entry name" value="RNaseH-like_sf"/>
</dbReference>
<dbReference type="PANTHER" id="PTHR35350:SF1">
    <property type="entry name" value="HYPOTHETICAL LOC314168"/>
    <property type="match status" value="1"/>
</dbReference>
<organism evidence="5 6">
    <name type="scientific">Triplophysa rosa</name>
    <name type="common">Cave loach</name>
    <dbReference type="NCBI Taxonomy" id="992332"/>
    <lineage>
        <taxon>Eukaryota</taxon>
        <taxon>Metazoa</taxon>
        <taxon>Chordata</taxon>
        <taxon>Craniata</taxon>
        <taxon>Vertebrata</taxon>
        <taxon>Euteleostomi</taxon>
        <taxon>Actinopterygii</taxon>
        <taxon>Neopterygii</taxon>
        <taxon>Teleostei</taxon>
        <taxon>Ostariophysi</taxon>
        <taxon>Cypriniformes</taxon>
        <taxon>Nemacheilidae</taxon>
        <taxon>Triplophysa</taxon>
    </lineage>
</organism>
<proteinExistence type="predicted"/>
<feature type="non-terminal residue" evidence="5">
    <location>
        <position position="271"/>
    </location>
</feature>
<dbReference type="PANTHER" id="PTHR35350">
    <property type="entry name" value="HYPOTHETICAL LOC314168"/>
    <property type="match status" value="1"/>
</dbReference>
<feature type="domain" description="Piwi" evidence="4">
    <location>
        <begin position="68"/>
        <end position="165"/>
    </location>
</feature>
<dbReference type="Pfam" id="PF02171">
    <property type="entry name" value="Piwi"/>
    <property type="match status" value="1"/>
</dbReference>
<name>A0A9W7TX92_TRIRA</name>
<keyword evidence="6" id="KW-1185">Reference proteome</keyword>
<gene>
    <name evidence="5" type="ORF">IRJ41_000779</name>
</gene>
<dbReference type="FunFam" id="3.40.50.2300:FF:000141">
    <property type="entry name" value="piwi-like protein 2 isoform X1"/>
    <property type="match status" value="1"/>
</dbReference>
<dbReference type="InterPro" id="IPR003165">
    <property type="entry name" value="Piwi"/>
</dbReference>
<keyword evidence="2" id="KW-0540">Nuclease</keyword>
<dbReference type="AlphaFoldDB" id="A0A9W7TX92"/>
<evidence type="ECO:0000313" key="6">
    <source>
        <dbReference type="Proteomes" id="UP001059041"/>
    </source>
</evidence>
<accession>A0A9W7TX92</accession>
<protein>
    <submittedName>
        <fullName evidence="5">Piwi-like protein 2</fullName>
    </submittedName>
</protein>
<dbReference type="Gene3D" id="3.40.50.2300">
    <property type="match status" value="1"/>
</dbReference>
<sequence>IPLNCWAIFYPRRAADQAEELVSTFSRVAGPMGIRIERPIRVELRDDRTETFVKSIHSQLTSEPRLQLVVCILTGNRDDLYSAIKKLCCIQSPVPSQAINVRTISNPQKLRSIAQKILLQINCKLGGELWTVSVPLKYLMVIGVDVHHDTNKKSRSVMGFVASLNRCSGLREFSQRVFCHGPPPFIILNMQMWQSEDLSYVPYRLELSDQRYSLEGATLFNRDEHHYSAVFQMDGYWMHYDGLRSDNLVLLNKPPEFLLLSSLVYIRSSDK</sequence>
<evidence type="ECO:0000259" key="4">
    <source>
        <dbReference type="PROSITE" id="PS50822"/>
    </source>
</evidence>
<dbReference type="GO" id="GO:0004519">
    <property type="term" value="F:endonuclease activity"/>
    <property type="evidence" value="ECO:0007669"/>
    <property type="project" value="UniProtKB-KW"/>
</dbReference>